<keyword evidence="1" id="KW-0812">Transmembrane</keyword>
<organism evidence="2 3">
    <name type="scientific">Symbiodinium pilosum</name>
    <name type="common">Dinoflagellate</name>
    <dbReference type="NCBI Taxonomy" id="2952"/>
    <lineage>
        <taxon>Eukaryota</taxon>
        <taxon>Sar</taxon>
        <taxon>Alveolata</taxon>
        <taxon>Dinophyceae</taxon>
        <taxon>Suessiales</taxon>
        <taxon>Symbiodiniaceae</taxon>
        <taxon>Symbiodinium</taxon>
    </lineage>
</organism>
<keyword evidence="1" id="KW-1133">Transmembrane helix</keyword>
<proteinExistence type="predicted"/>
<sequence length="173" mass="19273">VLFIILRMIWVLAEVGPARKSLTTFFILALGIPMYPVLAALLLALFWLIAGVSVLAVSCFGPAALAFWAFVQFWDLMEDFVSTEKARARRLGRRNATAEDITCWELICGLLIGVLSCCSFGLLSLVLTILKSPLVILSVLLRYVYESCCCWLILVHCRCRPFCSCCAASREIQ</sequence>
<feature type="transmembrane region" description="Helical" evidence="1">
    <location>
        <begin position="104"/>
        <end position="127"/>
    </location>
</feature>
<evidence type="ECO:0000313" key="2">
    <source>
        <dbReference type="EMBL" id="CAE7697271.1"/>
    </source>
</evidence>
<gene>
    <name evidence="2" type="ORF">SPIL2461_LOCUS19579</name>
</gene>
<evidence type="ECO:0000313" key="3">
    <source>
        <dbReference type="Proteomes" id="UP000649617"/>
    </source>
</evidence>
<dbReference type="AlphaFoldDB" id="A0A812WZ52"/>
<feature type="transmembrane region" description="Helical" evidence="1">
    <location>
        <begin position="134"/>
        <end position="154"/>
    </location>
</feature>
<feature type="non-terminal residue" evidence="2">
    <location>
        <position position="1"/>
    </location>
</feature>
<accession>A0A812WZ52</accession>
<dbReference type="OrthoDB" id="437912at2759"/>
<feature type="non-terminal residue" evidence="2">
    <location>
        <position position="173"/>
    </location>
</feature>
<reference evidence="2" key="1">
    <citation type="submission" date="2021-02" db="EMBL/GenBank/DDBJ databases">
        <authorList>
            <person name="Dougan E. K."/>
            <person name="Rhodes N."/>
            <person name="Thang M."/>
            <person name="Chan C."/>
        </authorList>
    </citation>
    <scope>NUCLEOTIDE SEQUENCE</scope>
</reference>
<feature type="transmembrane region" description="Helical" evidence="1">
    <location>
        <begin position="54"/>
        <end position="74"/>
    </location>
</feature>
<evidence type="ECO:0000256" key="1">
    <source>
        <dbReference type="SAM" id="Phobius"/>
    </source>
</evidence>
<dbReference type="EMBL" id="CAJNIZ010044667">
    <property type="protein sequence ID" value="CAE7697271.1"/>
    <property type="molecule type" value="Genomic_DNA"/>
</dbReference>
<dbReference type="Proteomes" id="UP000649617">
    <property type="component" value="Unassembled WGS sequence"/>
</dbReference>
<comment type="caution">
    <text evidence="2">The sequence shown here is derived from an EMBL/GenBank/DDBJ whole genome shotgun (WGS) entry which is preliminary data.</text>
</comment>
<keyword evidence="3" id="KW-1185">Reference proteome</keyword>
<feature type="transmembrane region" description="Helical" evidence="1">
    <location>
        <begin position="25"/>
        <end position="47"/>
    </location>
</feature>
<keyword evidence="1" id="KW-0472">Membrane</keyword>
<name>A0A812WZ52_SYMPI</name>
<protein>
    <submittedName>
        <fullName evidence="2">Uncharacterized protein</fullName>
    </submittedName>
</protein>